<comment type="catalytic activity">
    <reaction evidence="3">
        <text>prephenate + S-adenosyl-L-methionine = carboxy-S-adenosyl-L-methionine + 3-phenylpyruvate + H2O</text>
        <dbReference type="Rhea" id="RHEA:51692"/>
        <dbReference type="ChEBI" id="CHEBI:15377"/>
        <dbReference type="ChEBI" id="CHEBI:18005"/>
        <dbReference type="ChEBI" id="CHEBI:29934"/>
        <dbReference type="ChEBI" id="CHEBI:59789"/>
        <dbReference type="ChEBI" id="CHEBI:134278"/>
    </reaction>
</comment>
<name>A0A8J6P820_9GAMM</name>
<dbReference type="NCBIfam" id="TIGR00740">
    <property type="entry name" value="carboxy-S-adenosyl-L-methionine synthase CmoA"/>
    <property type="match status" value="1"/>
</dbReference>
<dbReference type="PIRSF" id="PIRSF006325">
    <property type="entry name" value="MeTrfase_bac"/>
    <property type="match status" value="1"/>
</dbReference>
<sequence>MQRDQIYSTEHDLVEEFRFDQSVANVFPDMIQRSVPGYGVIISLVGLLAEQYLQQGSYGYDLGSSLGASTLAMVGAAEEKRCRIIAVDSSSAMIKKCRENLATAGLDRSSVIDLRCEDVRDTKIENASFVTMNFTLQFIPVAEREDMLRRVADGISPGGGFMLSEKIGFDDSEQQKRMESLHHAFKRANGYSELEISQKRTALEDVLVPETLQHHFARLERAGFSRVEVLFQALNFVSMLAVR</sequence>
<feature type="binding site" evidence="3 4">
    <location>
        <position position="133"/>
    </location>
    <ligand>
        <name>S-adenosyl-L-methionine</name>
        <dbReference type="ChEBI" id="CHEBI:59789"/>
    </ligand>
</feature>
<reference evidence="6 7" key="1">
    <citation type="submission" date="2020-08" db="EMBL/GenBank/DDBJ databases">
        <title>Bridging the membrane lipid divide: bacteria of the FCB group superphylum have the potential to synthesize archaeal ether lipids.</title>
        <authorList>
            <person name="Villanueva L."/>
            <person name="Von Meijenfeldt F.A.B."/>
            <person name="Westbye A.B."/>
            <person name="Yadav S."/>
            <person name="Hopmans E.C."/>
            <person name="Dutilh B.E."/>
            <person name="Sinninghe Damste J.S."/>
        </authorList>
    </citation>
    <scope>NUCLEOTIDE SEQUENCE [LARGE SCALE GENOMIC DNA]</scope>
    <source>
        <strain evidence="6">NIOZ-UU100</strain>
    </source>
</reference>
<comment type="function">
    <text evidence="3">Catalyzes the conversion of S-adenosyl-L-methionine (SAM) to carboxy-S-adenosyl-L-methionine (Cx-SAM).</text>
</comment>
<keyword evidence="1 3" id="KW-0808">Transferase</keyword>
<comment type="caution">
    <text evidence="6">The sequence shown here is derived from an EMBL/GenBank/DDBJ whole genome shotgun (WGS) entry which is preliminary data.</text>
</comment>
<dbReference type="PANTHER" id="PTHR43861:SF2">
    <property type="entry name" value="CARBOXY-S-ADENOSYL-L-METHIONINE SYNTHASE"/>
    <property type="match status" value="1"/>
</dbReference>
<dbReference type="PANTHER" id="PTHR43861">
    <property type="entry name" value="TRANS-ACONITATE 2-METHYLTRANSFERASE-RELATED"/>
    <property type="match status" value="1"/>
</dbReference>
<feature type="binding site" evidence="3 4">
    <location>
        <position position="38"/>
    </location>
    <ligand>
        <name>S-adenosyl-L-methionine</name>
        <dbReference type="ChEBI" id="CHEBI:59789"/>
    </ligand>
</feature>
<proteinExistence type="inferred from homology"/>
<comment type="similarity">
    <text evidence="3">Belongs to the class I-like SAM-binding methyltransferase superfamily. Cx-SAM synthase family.</text>
</comment>
<dbReference type="Gene3D" id="3.40.50.150">
    <property type="entry name" value="Vaccinia Virus protein VP39"/>
    <property type="match status" value="1"/>
</dbReference>
<comment type="caution">
    <text evidence="3">Lacks conserved residue(s) required for the propagation of feature annotation.</text>
</comment>
<dbReference type="EMBL" id="JACNFK010000027">
    <property type="protein sequence ID" value="MBC8519778.1"/>
    <property type="molecule type" value="Genomic_DNA"/>
</dbReference>
<feature type="domain" description="Methyltransferase" evidence="5">
    <location>
        <begin position="61"/>
        <end position="159"/>
    </location>
</feature>
<evidence type="ECO:0000313" key="6">
    <source>
        <dbReference type="EMBL" id="MBC8519778.1"/>
    </source>
</evidence>
<feature type="binding site" evidence="3">
    <location>
        <position position="200"/>
    </location>
    <ligand>
        <name>S-adenosyl-L-methionine</name>
        <dbReference type="ChEBI" id="CHEBI:59789"/>
    </ligand>
</feature>
<keyword evidence="2 3" id="KW-0949">S-adenosyl-L-methionine</keyword>
<dbReference type="SUPFAM" id="SSF53335">
    <property type="entry name" value="S-adenosyl-L-methionine-dependent methyltransferases"/>
    <property type="match status" value="1"/>
</dbReference>
<dbReference type="GO" id="GO:1904047">
    <property type="term" value="F:S-adenosyl-L-methionine binding"/>
    <property type="evidence" value="ECO:0007669"/>
    <property type="project" value="UniProtKB-UniRule"/>
</dbReference>
<dbReference type="CDD" id="cd02440">
    <property type="entry name" value="AdoMet_MTases"/>
    <property type="match status" value="1"/>
</dbReference>
<dbReference type="InterPro" id="IPR041698">
    <property type="entry name" value="Methyltransf_25"/>
</dbReference>
<evidence type="ECO:0000256" key="3">
    <source>
        <dbReference type="HAMAP-Rule" id="MF_01589"/>
    </source>
</evidence>
<accession>A0A8J6P820</accession>
<dbReference type="HAMAP" id="MF_01589">
    <property type="entry name" value="Cx_SAM_synthase"/>
    <property type="match status" value="1"/>
</dbReference>
<organism evidence="6 7">
    <name type="scientific">Candidatus Thiopontia autotrophica</name>
    <dbReference type="NCBI Taxonomy" id="2841688"/>
    <lineage>
        <taxon>Bacteria</taxon>
        <taxon>Pseudomonadati</taxon>
        <taxon>Pseudomonadota</taxon>
        <taxon>Gammaproteobacteria</taxon>
        <taxon>Candidatus Thiopontia</taxon>
    </lineage>
</organism>
<dbReference type="InterPro" id="IPR005271">
    <property type="entry name" value="CmoA"/>
</dbReference>
<feature type="binding site" evidence="3 4">
    <location>
        <begin position="63"/>
        <end position="65"/>
    </location>
    <ligand>
        <name>S-adenosyl-L-methionine</name>
        <dbReference type="ChEBI" id="CHEBI:59789"/>
    </ligand>
</feature>
<protein>
    <recommendedName>
        <fullName evidence="3">Carboxy-S-adenosyl-L-methionine synthase</fullName>
        <shortName evidence="3">Cx-SAM synthase</shortName>
        <ecNumber evidence="3">2.1.3.-</ecNumber>
    </recommendedName>
</protein>
<evidence type="ECO:0000313" key="7">
    <source>
        <dbReference type="Proteomes" id="UP000654401"/>
    </source>
</evidence>
<dbReference type="Pfam" id="PF13649">
    <property type="entry name" value="Methyltransf_25"/>
    <property type="match status" value="1"/>
</dbReference>
<evidence type="ECO:0000256" key="2">
    <source>
        <dbReference type="ARBA" id="ARBA00022691"/>
    </source>
</evidence>
<evidence type="ECO:0000256" key="4">
    <source>
        <dbReference type="PIRSR" id="PIRSR006325-1"/>
    </source>
</evidence>
<dbReference type="GO" id="GO:0002098">
    <property type="term" value="P:tRNA wobble uridine modification"/>
    <property type="evidence" value="ECO:0007669"/>
    <property type="project" value="InterPro"/>
</dbReference>
<evidence type="ECO:0000259" key="5">
    <source>
        <dbReference type="Pfam" id="PF13649"/>
    </source>
</evidence>
<dbReference type="GO" id="GO:0016743">
    <property type="term" value="F:carboxyl- or carbamoyltransferase activity"/>
    <property type="evidence" value="ECO:0007669"/>
    <property type="project" value="UniProtKB-UniRule"/>
</dbReference>
<evidence type="ECO:0000256" key="1">
    <source>
        <dbReference type="ARBA" id="ARBA00022679"/>
    </source>
</evidence>
<feature type="binding site" evidence="3">
    <location>
        <begin position="118"/>
        <end position="119"/>
    </location>
    <ligand>
        <name>S-adenosyl-L-methionine</name>
        <dbReference type="ChEBI" id="CHEBI:59789"/>
    </ligand>
</feature>
<dbReference type="EC" id="2.1.3.-" evidence="3"/>
<comment type="subunit">
    <text evidence="3">Homodimer.</text>
</comment>
<dbReference type="InterPro" id="IPR029063">
    <property type="entry name" value="SAM-dependent_MTases_sf"/>
</dbReference>
<gene>
    <name evidence="3 6" type="primary">cmoA</name>
    <name evidence="6" type="ORF">H8D24_05175</name>
</gene>
<dbReference type="Proteomes" id="UP000654401">
    <property type="component" value="Unassembled WGS sequence"/>
</dbReference>
<dbReference type="AlphaFoldDB" id="A0A8J6P820"/>